<feature type="transmembrane region" description="Helical" evidence="1">
    <location>
        <begin position="84"/>
        <end position="104"/>
    </location>
</feature>
<dbReference type="InterPro" id="IPR032508">
    <property type="entry name" value="FecR_C"/>
</dbReference>
<dbReference type="AlphaFoldDB" id="A0A5B2VXM6"/>
<evidence type="ECO:0000313" key="4">
    <source>
        <dbReference type="EMBL" id="KAA2243360.1"/>
    </source>
</evidence>
<evidence type="ECO:0000259" key="3">
    <source>
        <dbReference type="Pfam" id="PF16344"/>
    </source>
</evidence>
<proteinExistence type="predicted"/>
<keyword evidence="5" id="KW-1185">Reference proteome</keyword>
<sequence length="330" mass="36895">MNNSVDKILAVRYFGGECTAEETALVEEWLKHEENSRQMQVWLWEDWQETSGRMPEDMAQRLKTRLGDNIQAANPLRLAARRKWFYRVAVAATLAILVACTFFFRVGLFNGAKGGSALAYQDSISNEGLRPYKATLPDGSTVWLNSGAHVYIARDFGKKERRVKLTGEAFFDIKQDNAHPFYTTAGAVTTQVLGTAYNVEAYPGEEEVRVSLLNGKVAIHAADTTCILTPGQVALYTHASGSMTVGNFITADPAAWVTGKIVLNKIPLPEALNRLSHLYHVPIHYDYKLIQDKYIAGEFDRDTLPVVLRSVLFVHNLKFSHTKDGGYTIY</sequence>
<keyword evidence="1" id="KW-0812">Transmembrane</keyword>
<dbReference type="Pfam" id="PF04773">
    <property type="entry name" value="FecR"/>
    <property type="match status" value="1"/>
</dbReference>
<feature type="domain" description="FecR protein" evidence="2">
    <location>
        <begin position="135"/>
        <end position="217"/>
    </location>
</feature>
<feature type="domain" description="Protein FecR C-terminal" evidence="3">
    <location>
        <begin position="260"/>
        <end position="326"/>
    </location>
</feature>
<dbReference type="EMBL" id="VUOC01000002">
    <property type="protein sequence ID" value="KAA2243360.1"/>
    <property type="molecule type" value="Genomic_DNA"/>
</dbReference>
<dbReference type="GO" id="GO:0016989">
    <property type="term" value="F:sigma factor antagonist activity"/>
    <property type="evidence" value="ECO:0007669"/>
    <property type="project" value="TreeGrafter"/>
</dbReference>
<accession>A0A5B2VXM6</accession>
<dbReference type="Pfam" id="PF16344">
    <property type="entry name" value="FecR_C"/>
    <property type="match status" value="1"/>
</dbReference>
<dbReference type="PANTHER" id="PTHR30273">
    <property type="entry name" value="PERIPLASMIC SIGNAL SENSOR AND SIGMA FACTOR ACTIVATOR FECR-RELATED"/>
    <property type="match status" value="1"/>
</dbReference>
<dbReference type="Proteomes" id="UP000324611">
    <property type="component" value="Unassembled WGS sequence"/>
</dbReference>
<dbReference type="Gene3D" id="2.60.120.1440">
    <property type="match status" value="1"/>
</dbReference>
<protein>
    <submittedName>
        <fullName evidence="4">DUF4974 domain-containing protein</fullName>
    </submittedName>
</protein>
<dbReference type="PANTHER" id="PTHR30273:SF2">
    <property type="entry name" value="PROTEIN FECR"/>
    <property type="match status" value="1"/>
</dbReference>
<name>A0A5B2VXM6_9BACT</name>
<evidence type="ECO:0000256" key="1">
    <source>
        <dbReference type="SAM" id="Phobius"/>
    </source>
</evidence>
<reference evidence="4 5" key="1">
    <citation type="submission" date="2019-09" db="EMBL/GenBank/DDBJ databases">
        <title>Chitinophaga ginsengihumi sp. nov., isolated from soil of ginseng rhizosphere.</title>
        <authorList>
            <person name="Lee J."/>
        </authorList>
    </citation>
    <scope>NUCLEOTIDE SEQUENCE [LARGE SCALE GENOMIC DNA]</scope>
    <source>
        <strain evidence="4 5">BN140078</strain>
    </source>
</reference>
<comment type="caution">
    <text evidence="4">The sequence shown here is derived from an EMBL/GenBank/DDBJ whole genome shotgun (WGS) entry which is preliminary data.</text>
</comment>
<evidence type="ECO:0000259" key="2">
    <source>
        <dbReference type="Pfam" id="PF04773"/>
    </source>
</evidence>
<evidence type="ECO:0000313" key="5">
    <source>
        <dbReference type="Proteomes" id="UP000324611"/>
    </source>
</evidence>
<dbReference type="InterPro" id="IPR006860">
    <property type="entry name" value="FecR"/>
</dbReference>
<dbReference type="InterPro" id="IPR012373">
    <property type="entry name" value="Ferrdict_sens_TM"/>
</dbReference>
<reference evidence="4 5" key="2">
    <citation type="submission" date="2019-09" db="EMBL/GenBank/DDBJ databases">
        <authorList>
            <person name="Jin C."/>
        </authorList>
    </citation>
    <scope>NUCLEOTIDE SEQUENCE [LARGE SCALE GENOMIC DNA]</scope>
    <source>
        <strain evidence="4 5">BN140078</strain>
    </source>
</reference>
<dbReference type="RefSeq" id="WP_149838236.1">
    <property type="nucleotide sequence ID" value="NZ_VUOC01000002.1"/>
</dbReference>
<dbReference type="PIRSF" id="PIRSF018266">
    <property type="entry name" value="FecR"/>
    <property type="match status" value="1"/>
</dbReference>
<keyword evidence="1" id="KW-0472">Membrane</keyword>
<organism evidence="4 5">
    <name type="scientific">Chitinophaga agrisoli</name>
    <dbReference type="NCBI Taxonomy" id="2607653"/>
    <lineage>
        <taxon>Bacteria</taxon>
        <taxon>Pseudomonadati</taxon>
        <taxon>Bacteroidota</taxon>
        <taxon>Chitinophagia</taxon>
        <taxon>Chitinophagales</taxon>
        <taxon>Chitinophagaceae</taxon>
        <taxon>Chitinophaga</taxon>
    </lineage>
</organism>
<keyword evidence="1" id="KW-1133">Transmembrane helix</keyword>
<dbReference type="Gene3D" id="3.55.50.30">
    <property type="match status" value="1"/>
</dbReference>
<gene>
    <name evidence="4" type="ORF">F0L74_12725</name>
</gene>